<comment type="caution">
    <text evidence="2">The sequence shown here is derived from an EMBL/GenBank/DDBJ whole genome shotgun (WGS) entry which is preliminary data.</text>
</comment>
<dbReference type="AlphaFoldDB" id="A0A3N0DV43"/>
<evidence type="ECO:0000313" key="3">
    <source>
        <dbReference type="Proteomes" id="UP000277094"/>
    </source>
</evidence>
<protein>
    <recommendedName>
        <fullName evidence="4">LVIVD repeat-containing protein</fullName>
    </recommendedName>
</protein>
<name>A0A3N0DV43_9ACTN</name>
<reference evidence="2 3" key="1">
    <citation type="submission" date="2018-11" db="EMBL/GenBank/DDBJ databases">
        <authorList>
            <person name="Li F."/>
        </authorList>
    </citation>
    <scope>NUCLEOTIDE SEQUENCE [LARGE SCALE GENOMIC DNA]</scope>
    <source>
        <strain evidence="2 3">KIS18-7</strain>
    </source>
</reference>
<dbReference type="InterPro" id="IPR011044">
    <property type="entry name" value="Quino_amine_DH_bsu"/>
</dbReference>
<proteinExistence type="predicted"/>
<dbReference type="Gene3D" id="2.130.10.10">
    <property type="entry name" value="YVTN repeat-like/Quinoprotein amine dehydrogenase"/>
    <property type="match status" value="1"/>
</dbReference>
<evidence type="ECO:0008006" key="4">
    <source>
        <dbReference type="Google" id="ProtNLM"/>
    </source>
</evidence>
<dbReference type="RefSeq" id="WP_123233972.1">
    <property type="nucleotide sequence ID" value="NZ_RJSG01000002.1"/>
</dbReference>
<evidence type="ECO:0000313" key="2">
    <source>
        <dbReference type="EMBL" id="RNL79470.1"/>
    </source>
</evidence>
<feature type="chain" id="PRO_5039584483" description="LVIVD repeat-containing protein" evidence="1">
    <location>
        <begin position="20"/>
        <end position="473"/>
    </location>
</feature>
<organism evidence="2 3">
    <name type="scientific">Nocardioides marmorisolisilvae</name>
    <dbReference type="NCBI Taxonomy" id="1542737"/>
    <lineage>
        <taxon>Bacteria</taxon>
        <taxon>Bacillati</taxon>
        <taxon>Actinomycetota</taxon>
        <taxon>Actinomycetes</taxon>
        <taxon>Propionibacteriales</taxon>
        <taxon>Nocardioidaceae</taxon>
        <taxon>Nocardioides</taxon>
    </lineage>
</organism>
<evidence type="ECO:0000256" key="1">
    <source>
        <dbReference type="SAM" id="SignalP"/>
    </source>
</evidence>
<gene>
    <name evidence="2" type="ORF">EFL95_10825</name>
</gene>
<sequence>MRRLLLTAFLILATVLAWTAAGSADTGISTAAVPTATCGPGDHPETGLQGRVPAADYTSGRYLQGYTCNTEAVAHEGSSGGFKALRYTDSQGNTCAFYDSTSLVPPTSTLTNLLGQKGIGVVVLDMNDPAHPKRTATLTSVAMLSPHESLLVNQPRGLLIGVLGTFLTAPGALDVYDVKTDCRHPKLLSTSLAGILGHESGFAPDGRTLYVSSTIFTLVAVNLDDPRHPKTTTIQTNVQYHGMRVSDDGNTLYAAHIGQPGPDLISGGGLRILDVSQVQARVPNPKISILSTMTWAGSSIPQVPEPFTRDGHQYLFEVDEFTDLFSLSGLTDLRHAPVGAARIINVDDPRQPYLVSNVRLQVHEPANHAGEQWNDPGGNNALGGYAAHYCSVDTRDNPKLAACSMILSGLRVFDISDVAHPREVAYFNMPTSKGSAAFSQPAWDRANDSIWYTDTGTGFWNVRLTHGVQDLMH</sequence>
<keyword evidence="3" id="KW-1185">Reference proteome</keyword>
<dbReference type="OrthoDB" id="5241253at2"/>
<dbReference type="SUPFAM" id="SSF50969">
    <property type="entry name" value="YVTN repeat-like/Quinoprotein amine dehydrogenase"/>
    <property type="match status" value="1"/>
</dbReference>
<feature type="signal peptide" evidence="1">
    <location>
        <begin position="1"/>
        <end position="19"/>
    </location>
</feature>
<keyword evidence="1" id="KW-0732">Signal</keyword>
<dbReference type="InterPro" id="IPR015943">
    <property type="entry name" value="WD40/YVTN_repeat-like_dom_sf"/>
</dbReference>
<accession>A0A3N0DV43</accession>
<dbReference type="EMBL" id="RJSG01000002">
    <property type="protein sequence ID" value="RNL79470.1"/>
    <property type="molecule type" value="Genomic_DNA"/>
</dbReference>
<dbReference type="Proteomes" id="UP000277094">
    <property type="component" value="Unassembled WGS sequence"/>
</dbReference>